<accession>A0ABP6DGI2</accession>
<evidence type="ECO:0000313" key="2">
    <source>
        <dbReference type="Proteomes" id="UP001500151"/>
    </source>
</evidence>
<evidence type="ECO:0008006" key="3">
    <source>
        <dbReference type="Google" id="ProtNLM"/>
    </source>
</evidence>
<gene>
    <name evidence="1" type="ORF">GCM10010307_43320</name>
</gene>
<dbReference type="Proteomes" id="UP001500151">
    <property type="component" value="Unassembled WGS sequence"/>
</dbReference>
<dbReference type="EMBL" id="BAAASJ010000043">
    <property type="protein sequence ID" value="GAA2641659.1"/>
    <property type="molecule type" value="Genomic_DNA"/>
</dbReference>
<organism evidence="1 2">
    <name type="scientific">Streptomyces vastus</name>
    <dbReference type="NCBI Taxonomy" id="285451"/>
    <lineage>
        <taxon>Bacteria</taxon>
        <taxon>Bacillati</taxon>
        <taxon>Actinomycetota</taxon>
        <taxon>Actinomycetes</taxon>
        <taxon>Kitasatosporales</taxon>
        <taxon>Streptomycetaceae</taxon>
        <taxon>Streptomyces</taxon>
    </lineage>
</organism>
<dbReference type="InterPro" id="IPR025683">
    <property type="entry name" value="Protein_beta"/>
</dbReference>
<sequence>MSARVSPFRQERTLGAGMAIPSYVPGLPVKHAALAGFKQVELPDKERVQPLWTIPPPDRTAELVEYLRGKARVLRNGPGLHPGWLDARNAEGELDLVVEHMWQEVCATLLGTALRPVTGPERDPAQQTAAAETAREWGDGLGVRVALHAGPDADLRDRCRELVGRVRGRDPELDLFLDLYDIGNADAAVARALLGWREVGTLAEWRTVTLLGGSFPWGAKELKDHDLTEWPRAEWQVWQLVRDRMEPQGPKITYGDYSTVHARSGDAPPGGGIFYEKPRYTTAEHFLIGKGAQWGRGEESLMKTLAARIVDDPEFRTSRSDGERWLQNQADPAVRTNPGNPSVWVEKGHIQHLTFVADQTREPDR</sequence>
<reference evidence="2" key="1">
    <citation type="journal article" date="2019" name="Int. J. Syst. Evol. Microbiol.">
        <title>The Global Catalogue of Microorganisms (GCM) 10K type strain sequencing project: providing services to taxonomists for standard genome sequencing and annotation.</title>
        <authorList>
            <consortium name="The Broad Institute Genomics Platform"/>
            <consortium name="The Broad Institute Genome Sequencing Center for Infectious Disease"/>
            <person name="Wu L."/>
            <person name="Ma J."/>
        </authorList>
    </citation>
    <scope>NUCLEOTIDE SEQUENCE [LARGE SCALE GENOMIC DNA]</scope>
    <source>
        <strain evidence="2">JCM 4524</strain>
    </source>
</reference>
<dbReference type="Pfam" id="PF14350">
    <property type="entry name" value="Beta_protein"/>
    <property type="match status" value="1"/>
</dbReference>
<evidence type="ECO:0000313" key="1">
    <source>
        <dbReference type="EMBL" id="GAA2641659.1"/>
    </source>
</evidence>
<keyword evidence="2" id="KW-1185">Reference proteome</keyword>
<protein>
    <recommendedName>
        <fullName evidence="3">T4 beta protein</fullName>
    </recommendedName>
</protein>
<comment type="caution">
    <text evidence="1">The sequence shown here is derived from an EMBL/GenBank/DDBJ whole genome shotgun (WGS) entry which is preliminary data.</text>
</comment>
<name>A0ABP6DGI2_9ACTN</name>
<proteinExistence type="predicted"/>